<dbReference type="InterPro" id="IPR050935">
    <property type="entry name" value="Bromo_chromatin_reader"/>
</dbReference>
<dbReference type="GO" id="GO:0006355">
    <property type="term" value="P:regulation of DNA-templated transcription"/>
    <property type="evidence" value="ECO:0007669"/>
    <property type="project" value="TreeGrafter"/>
</dbReference>
<dbReference type="EMBL" id="KV441553">
    <property type="protein sequence ID" value="OAG05170.1"/>
    <property type="molecule type" value="Genomic_DNA"/>
</dbReference>
<proteinExistence type="predicted"/>
<dbReference type="InterPro" id="IPR027353">
    <property type="entry name" value="NET_dom"/>
</dbReference>
<evidence type="ECO:0000256" key="3">
    <source>
        <dbReference type="SAM" id="MobiDB-lite"/>
    </source>
</evidence>
<evidence type="ECO:0000313" key="6">
    <source>
        <dbReference type="EMBL" id="OAG05170.1"/>
    </source>
</evidence>
<dbReference type="PROSITE" id="PS51525">
    <property type="entry name" value="NET"/>
    <property type="match status" value="1"/>
</dbReference>
<dbReference type="Gene3D" id="1.20.1270.220">
    <property type="match status" value="1"/>
</dbReference>
<dbReference type="SMART" id="SM00297">
    <property type="entry name" value="BROMO"/>
    <property type="match status" value="2"/>
</dbReference>
<dbReference type="SUPFAM" id="SSF47370">
    <property type="entry name" value="Bromodomain"/>
    <property type="match status" value="2"/>
</dbReference>
<dbReference type="Pfam" id="PF00439">
    <property type="entry name" value="Bromodomain"/>
    <property type="match status" value="2"/>
</dbReference>
<evidence type="ECO:0000256" key="1">
    <source>
        <dbReference type="ARBA" id="ARBA00023117"/>
    </source>
</evidence>
<dbReference type="GO" id="GO:0000785">
    <property type="term" value="C:chromatin"/>
    <property type="evidence" value="ECO:0007669"/>
    <property type="project" value="TreeGrafter"/>
</dbReference>
<feature type="region of interest" description="Disordered" evidence="3">
    <location>
        <begin position="786"/>
        <end position="865"/>
    </location>
</feature>
<dbReference type="PANTHER" id="PTHR22880:SF225">
    <property type="entry name" value="BROMODOMAIN-CONTAINING PROTEIN BET-1-RELATED"/>
    <property type="match status" value="1"/>
</dbReference>
<dbReference type="STRING" id="1460663.A0A177CEK4"/>
<dbReference type="FunCoup" id="A0A177CEK4">
    <property type="interactions" value="572"/>
</dbReference>
<feature type="compositionally biased region" description="Low complexity" evidence="3">
    <location>
        <begin position="439"/>
        <end position="456"/>
    </location>
</feature>
<reference evidence="6 7" key="1">
    <citation type="submission" date="2016-05" db="EMBL/GenBank/DDBJ databases">
        <title>Comparative analysis of secretome profiles of manganese(II)-oxidizing ascomycete fungi.</title>
        <authorList>
            <consortium name="DOE Joint Genome Institute"/>
            <person name="Zeiner C.A."/>
            <person name="Purvine S.O."/>
            <person name="Zink E.M."/>
            <person name="Wu S."/>
            <person name="Pasa-Tolic L."/>
            <person name="Chaput D.L."/>
            <person name="Haridas S."/>
            <person name="Grigoriev I.V."/>
            <person name="Santelli C.M."/>
            <person name="Hansel C.M."/>
        </authorList>
    </citation>
    <scope>NUCLEOTIDE SEQUENCE [LARGE SCALE GENOMIC DNA]</scope>
    <source>
        <strain evidence="6 7">AP3s5-JAC2a</strain>
    </source>
</reference>
<dbReference type="RefSeq" id="XP_018035535.1">
    <property type="nucleotide sequence ID" value="XM_018174546.1"/>
</dbReference>
<feature type="compositionally biased region" description="Low complexity" evidence="3">
    <location>
        <begin position="258"/>
        <end position="273"/>
    </location>
</feature>
<dbReference type="AlphaFoldDB" id="A0A177CEK4"/>
<feature type="region of interest" description="Disordered" evidence="3">
    <location>
        <begin position="617"/>
        <end position="643"/>
    </location>
</feature>
<feature type="compositionally biased region" description="Polar residues" evidence="3">
    <location>
        <begin position="88"/>
        <end position="99"/>
    </location>
</feature>
<dbReference type="InterPro" id="IPR001487">
    <property type="entry name" value="Bromodomain"/>
</dbReference>
<gene>
    <name evidence="6" type="ORF">CC84DRAFT_1094049</name>
</gene>
<dbReference type="OrthoDB" id="784962at2759"/>
<dbReference type="PROSITE" id="PS50014">
    <property type="entry name" value="BROMODOMAIN_2"/>
    <property type="match status" value="2"/>
</dbReference>
<feature type="compositionally biased region" description="Basic and acidic residues" evidence="3">
    <location>
        <begin position="815"/>
        <end position="828"/>
    </location>
</feature>
<dbReference type="Proteomes" id="UP000077069">
    <property type="component" value="Unassembled WGS sequence"/>
</dbReference>
<feature type="compositionally biased region" description="Acidic residues" evidence="3">
    <location>
        <begin position="851"/>
        <end position="865"/>
    </location>
</feature>
<name>A0A177CEK4_9PLEO</name>
<dbReference type="InterPro" id="IPR036427">
    <property type="entry name" value="Bromodomain-like_sf"/>
</dbReference>
<feature type="compositionally biased region" description="Low complexity" evidence="3">
    <location>
        <begin position="126"/>
        <end position="137"/>
    </location>
</feature>
<dbReference type="InterPro" id="IPR038336">
    <property type="entry name" value="NET_sf"/>
</dbReference>
<dbReference type="PANTHER" id="PTHR22880">
    <property type="entry name" value="FALZ-RELATED BROMODOMAIN-CONTAINING PROTEINS"/>
    <property type="match status" value="1"/>
</dbReference>
<protein>
    <submittedName>
        <fullName evidence="6">Bromodomain-containing protein</fullName>
    </submittedName>
</protein>
<organism evidence="6 7">
    <name type="scientific">Paraphaeosphaeria sporulosa</name>
    <dbReference type="NCBI Taxonomy" id="1460663"/>
    <lineage>
        <taxon>Eukaryota</taxon>
        <taxon>Fungi</taxon>
        <taxon>Dikarya</taxon>
        <taxon>Ascomycota</taxon>
        <taxon>Pezizomycotina</taxon>
        <taxon>Dothideomycetes</taxon>
        <taxon>Pleosporomycetidae</taxon>
        <taxon>Pleosporales</taxon>
        <taxon>Massarineae</taxon>
        <taxon>Didymosphaeriaceae</taxon>
        <taxon>Paraphaeosphaeria</taxon>
    </lineage>
</organism>
<feature type="region of interest" description="Disordered" evidence="3">
    <location>
        <begin position="47"/>
        <end position="287"/>
    </location>
</feature>
<evidence type="ECO:0000259" key="4">
    <source>
        <dbReference type="PROSITE" id="PS50014"/>
    </source>
</evidence>
<dbReference type="GO" id="GO:0005634">
    <property type="term" value="C:nucleus"/>
    <property type="evidence" value="ECO:0007669"/>
    <property type="project" value="TreeGrafter"/>
</dbReference>
<feature type="domain" description="Bromo" evidence="4">
    <location>
        <begin position="520"/>
        <end position="592"/>
    </location>
</feature>
<feature type="domain" description="NET" evidence="5">
    <location>
        <begin position="705"/>
        <end position="787"/>
    </location>
</feature>
<dbReference type="CDD" id="cd05499">
    <property type="entry name" value="Bromo_BDF1_2_II"/>
    <property type="match status" value="1"/>
</dbReference>
<feature type="domain" description="Bromo" evidence="4">
    <location>
        <begin position="315"/>
        <end position="387"/>
    </location>
</feature>
<keyword evidence="7" id="KW-1185">Reference proteome</keyword>
<feature type="compositionally biased region" description="Polar residues" evidence="3">
    <location>
        <begin position="189"/>
        <end position="203"/>
    </location>
</feature>
<dbReference type="Gene3D" id="1.20.920.10">
    <property type="entry name" value="Bromodomain-like"/>
    <property type="match status" value="2"/>
</dbReference>
<feature type="non-terminal residue" evidence="6">
    <location>
        <position position="1"/>
    </location>
</feature>
<feature type="compositionally biased region" description="Basic and acidic residues" evidence="3">
    <location>
        <begin position="467"/>
        <end position="487"/>
    </location>
</feature>
<feature type="region of interest" description="Disordered" evidence="3">
    <location>
        <begin position="407"/>
        <end position="496"/>
    </location>
</feature>
<dbReference type="GeneID" id="28758032"/>
<keyword evidence="1 2" id="KW-0103">Bromodomain</keyword>
<evidence type="ECO:0000259" key="5">
    <source>
        <dbReference type="PROSITE" id="PS51525"/>
    </source>
</evidence>
<accession>A0A177CEK4</accession>
<feature type="compositionally biased region" description="Low complexity" evidence="3">
    <location>
        <begin position="167"/>
        <end position="176"/>
    </location>
</feature>
<feature type="region of interest" description="Disordered" evidence="3">
    <location>
        <begin position="663"/>
        <end position="716"/>
    </location>
</feature>
<feature type="compositionally biased region" description="Polar residues" evidence="3">
    <location>
        <begin position="155"/>
        <end position="166"/>
    </location>
</feature>
<evidence type="ECO:0000313" key="7">
    <source>
        <dbReference type="Proteomes" id="UP000077069"/>
    </source>
</evidence>
<feature type="compositionally biased region" description="Acidic residues" evidence="3">
    <location>
        <begin position="630"/>
        <end position="642"/>
    </location>
</feature>
<dbReference type="PRINTS" id="PR00503">
    <property type="entry name" value="BROMODOMAIN"/>
</dbReference>
<sequence>SFVYGPMGVMTSPAFDEAPLDLKATAEPLADAMAVDTETNGVHAVSLDTQKDSNVNGNGEHHPSADAAPALDPTTNVSSGIDGISQFLPDSQADNNSLFGDSEMPSVTDALEAPTSDVRDEAGPETAQAQASGASTQKVPETQLPEAEESLGGPVQSTDSQANQEPDSTAASADSTGAPTKPLNDLKIETQQSTTQASASPTALDQEMEDAPTSGKVRPREDDADMEDAPDAKRTKTLDEGSESAEFKVPNLPAHSEQPNGAAPAVPAAAQATPTPPPGQESSSVQQAVPYKTWPSAPMTEAQKKFLLERIRNTKKIKVSNAFKVPVDHEALNIPTYPTIVTKPMDLGTMEHKLKTSAYTYVADFMADLDQIVTNSELFNSTTHPVTHDAYNMRAYFLKGTDRLPKDGDEAAKPFKPAKKPTVSAAPKARRESRVGPLAKSPPASAPATASAPASAWPLNADGLPMIRRDSSSANDRPKREIHRPPSKDLPYSAAKPRKKKYQLELKFCENVLSELLKPKYAKFSWPFMTPVDPVALNIPSYLKIIKKPMDFGTVKKNLDAGVYQSAKDFYNDAQLVFLNCFKFNPETDEVNKMGKQLNEVFNSLWSEKADWLAQNAPDAEPQSAGSGYSDEEEDEDEEEDPAQAQFLAIQKQIAALNETAQQLLQQQQRKGTSPKAPGKKKSKTAQPKSKAGPLKVPPPAKPMKSKPKKAAAPLSFAQKQEISEGISTLGDADMRRAVQIIRNGCPHLANTNDDEMELDMDEINDDTLRELFAFIKKVRGPKGIAAEDDDYEMPRPAAPSRQNTARPKKNKPMGKSEQEDSLRRIQEKMQSFNGAVSGSSQSPPANQESSESEDEDSASESEEE</sequence>
<feature type="compositionally biased region" description="Basic and acidic residues" evidence="3">
    <location>
        <begin position="230"/>
        <end position="239"/>
    </location>
</feature>
<dbReference type="Pfam" id="PF17035">
    <property type="entry name" value="BET"/>
    <property type="match status" value="1"/>
</dbReference>
<dbReference type="GO" id="GO:0006338">
    <property type="term" value="P:chromatin remodeling"/>
    <property type="evidence" value="ECO:0007669"/>
    <property type="project" value="TreeGrafter"/>
</dbReference>
<evidence type="ECO:0000256" key="2">
    <source>
        <dbReference type="PROSITE-ProRule" id="PRU00035"/>
    </source>
</evidence>
<dbReference type="InParanoid" id="A0A177CEK4"/>
<feature type="compositionally biased region" description="Polar residues" evidence="3">
    <location>
        <begin position="829"/>
        <end position="848"/>
    </location>
</feature>